<evidence type="ECO:0000313" key="1">
    <source>
        <dbReference type="EMBL" id="MBP2329189.1"/>
    </source>
</evidence>
<protein>
    <submittedName>
        <fullName evidence="1">Uncharacterized protein</fullName>
    </submittedName>
</protein>
<comment type="caution">
    <text evidence="1">The sequence shown here is derived from an EMBL/GenBank/DDBJ whole genome shotgun (WGS) entry which is preliminary data.</text>
</comment>
<evidence type="ECO:0000313" key="2">
    <source>
        <dbReference type="Proteomes" id="UP001519332"/>
    </source>
</evidence>
<accession>A0ABS4TXT1</accession>
<organism evidence="1 2">
    <name type="scientific">Kibdelosporangium banguiense</name>
    <dbReference type="NCBI Taxonomy" id="1365924"/>
    <lineage>
        <taxon>Bacteria</taxon>
        <taxon>Bacillati</taxon>
        <taxon>Actinomycetota</taxon>
        <taxon>Actinomycetes</taxon>
        <taxon>Pseudonocardiales</taxon>
        <taxon>Pseudonocardiaceae</taxon>
        <taxon>Kibdelosporangium</taxon>
    </lineage>
</organism>
<reference evidence="1 2" key="1">
    <citation type="submission" date="2021-03" db="EMBL/GenBank/DDBJ databases">
        <title>Sequencing the genomes of 1000 actinobacteria strains.</title>
        <authorList>
            <person name="Klenk H.-P."/>
        </authorList>
    </citation>
    <scope>NUCLEOTIDE SEQUENCE [LARGE SCALE GENOMIC DNA]</scope>
    <source>
        <strain evidence="1 2">DSM 46670</strain>
    </source>
</reference>
<name>A0ABS4TXT1_9PSEU</name>
<dbReference type="Proteomes" id="UP001519332">
    <property type="component" value="Unassembled WGS sequence"/>
</dbReference>
<dbReference type="EMBL" id="JAGINW010000001">
    <property type="protein sequence ID" value="MBP2329189.1"/>
    <property type="molecule type" value="Genomic_DNA"/>
</dbReference>
<gene>
    <name evidence="1" type="ORF">JOF56_009574</name>
</gene>
<sequence length="437" mass="50058">MPFCERLERVDILYSSLDNCGDLMGIANWNRGTVIANHCAQRGWHWLVGNADWGHHLGELSTEEDWRETQELWLRAQACVGHIGRGDSYLVRPGLPRFTSNTFDALRMTPAMVSRYMLHPAFSIEWLFTEHADRVATPDLVRLAQARTLGKSDATRVWIAGSSSEPADQEGLTAFVEKFPNIVFYRWNESATDPALPEWFRAQERTLGGWMPHRPLPTVRFASFDSEGWSPRDSYVASIPYVLGRRGHGNDGSRELLERAGFVIVALSRDGVNSTLAIRTDGDDRRVYEYCHEDILDAMSDDRDITQSIYPVFRSYAAMLSHITEIEPVDIKPHPGGRTMTFTFPQFDQPNTLDADRTWVALYDSYDQRNEDAYYVITVHDGEHETARFVAKVGLWWAEDDWTSSDFVDRLRRELHHLAGEGETNTSYQGWRTTRET</sequence>
<keyword evidence="2" id="KW-1185">Reference proteome</keyword>
<proteinExistence type="predicted"/>
<dbReference type="RefSeq" id="WP_209646030.1">
    <property type="nucleotide sequence ID" value="NZ_JAGINW010000001.1"/>
</dbReference>